<sequence>MLRSMTARKSPHAYKQLIKDEESHHDLFDPKLSRNSSVPSFKNGVFGTPSPSSSSSSSQAKSQAKQAEKASKVHPIFSLFNTGRKSKRATARPEFSRYMQYLKEGGFGGVIDIAAAAKSSMPGN</sequence>
<dbReference type="Proteomes" id="UP000595140">
    <property type="component" value="Unassembled WGS sequence"/>
</dbReference>
<dbReference type="OrthoDB" id="1097853at2759"/>
<feature type="compositionally biased region" description="Low complexity" evidence="1">
    <location>
        <begin position="50"/>
        <end position="65"/>
    </location>
</feature>
<reference evidence="2 3" key="1">
    <citation type="submission" date="2018-04" db="EMBL/GenBank/DDBJ databases">
        <authorList>
            <person name="Vogel A."/>
        </authorList>
    </citation>
    <scope>NUCLEOTIDE SEQUENCE [LARGE SCALE GENOMIC DNA]</scope>
</reference>
<dbReference type="PANTHER" id="PTHR35291">
    <property type="entry name" value="PROTEIN SHROOM-LIKE"/>
    <property type="match status" value="1"/>
</dbReference>
<feature type="region of interest" description="Disordered" evidence="1">
    <location>
        <begin position="1"/>
        <end position="73"/>
    </location>
</feature>
<protein>
    <submittedName>
        <fullName evidence="2">Uncharacterized protein</fullName>
    </submittedName>
</protein>
<gene>
    <name evidence="2" type="ORF">CCAM_LOCUS17236</name>
</gene>
<name>A0A484LGI7_9ASTE</name>
<evidence type="ECO:0000313" key="3">
    <source>
        <dbReference type="Proteomes" id="UP000595140"/>
    </source>
</evidence>
<dbReference type="AlphaFoldDB" id="A0A484LGI7"/>
<proteinExistence type="predicted"/>
<evidence type="ECO:0000313" key="2">
    <source>
        <dbReference type="EMBL" id="VFQ75460.1"/>
    </source>
</evidence>
<evidence type="ECO:0000256" key="1">
    <source>
        <dbReference type="SAM" id="MobiDB-lite"/>
    </source>
</evidence>
<dbReference type="PANTHER" id="PTHR35291:SF3">
    <property type="entry name" value="PROTEIN SHROOM-LIKE"/>
    <property type="match status" value="1"/>
</dbReference>
<accession>A0A484LGI7</accession>
<dbReference type="EMBL" id="OOIL02001451">
    <property type="protein sequence ID" value="VFQ75460.1"/>
    <property type="molecule type" value="Genomic_DNA"/>
</dbReference>
<keyword evidence="3" id="KW-1185">Reference proteome</keyword>
<feature type="compositionally biased region" description="Basic and acidic residues" evidence="1">
    <location>
        <begin position="17"/>
        <end position="32"/>
    </location>
</feature>
<organism evidence="2 3">
    <name type="scientific">Cuscuta campestris</name>
    <dbReference type="NCBI Taxonomy" id="132261"/>
    <lineage>
        <taxon>Eukaryota</taxon>
        <taxon>Viridiplantae</taxon>
        <taxon>Streptophyta</taxon>
        <taxon>Embryophyta</taxon>
        <taxon>Tracheophyta</taxon>
        <taxon>Spermatophyta</taxon>
        <taxon>Magnoliopsida</taxon>
        <taxon>eudicotyledons</taxon>
        <taxon>Gunneridae</taxon>
        <taxon>Pentapetalae</taxon>
        <taxon>asterids</taxon>
        <taxon>lamiids</taxon>
        <taxon>Solanales</taxon>
        <taxon>Convolvulaceae</taxon>
        <taxon>Cuscuteae</taxon>
        <taxon>Cuscuta</taxon>
        <taxon>Cuscuta subgen. Grammica</taxon>
        <taxon>Cuscuta sect. Cleistogrammica</taxon>
    </lineage>
</organism>